<dbReference type="AlphaFoldDB" id="A0A917SSA4"/>
<dbReference type="InterPro" id="IPR050351">
    <property type="entry name" value="BphY/WalK/GraS-like"/>
</dbReference>
<dbReference type="InterPro" id="IPR003594">
    <property type="entry name" value="HATPase_dom"/>
</dbReference>
<evidence type="ECO:0000256" key="2">
    <source>
        <dbReference type="ARBA" id="ARBA00012438"/>
    </source>
</evidence>
<protein>
    <recommendedName>
        <fullName evidence="2">histidine kinase</fullName>
        <ecNumber evidence="2">2.7.13.3</ecNumber>
    </recommendedName>
</protein>
<dbReference type="GO" id="GO:0007234">
    <property type="term" value="P:osmosensory signaling via phosphorelay pathway"/>
    <property type="evidence" value="ECO:0007669"/>
    <property type="project" value="TreeGrafter"/>
</dbReference>
<comment type="catalytic activity">
    <reaction evidence="1">
        <text>ATP + protein L-histidine = ADP + protein N-phospho-L-histidine.</text>
        <dbReference type="EC" id="2.7.13.3"/>
    </reaction>
</comment>
<comment type="caution">
    <text evidence="6">The sequence shown here is derived from an EMBL/GenBank/DDBJ whole genome shotgun (WGS) entry which is preliminary data.</text>
</comment>
<dbReference type="GO" id="GO:0004673">
    <property type="term" value="F:protein histidine kinase activity"/>
    <property type="evidence" value="ECO:0007669"/>
    <property type="project" value="UniProtKB-EC"/>
</dbReference>
<organism evidence="6 7">
    <name type="scientific">Pseudooceanicola nanhaiensis</name>
    <dbReference type="NCBI Taxonomy" id="375761"/>
    <lineage>
        <taxon>Bacteria</taxon>
        <taxon>Pseudomonadati</taxon>
        <taxon>Pseudomonadota</taxon>
        <taxon>Alphaproteobacteria</taxon>
        <taxon>Rhodobacterales</taxon>
        <taxon>Paracoccaceae</taxon>
        <taxon>Pseudooceanicola</taxon>
    </lineage>
</organism>
<evidence type="ECO:0000313" key="6">
    <source>
        <dbReference type="EMBL" id="GGL93782.1"/>
    </source>
</evidence>
<keyword evidence="3" id="KW-0808">Transferase</keyword>
<evidence type="ECO:0000313" key="7">
    <source>
        <dbReference type="Proteomes" id="UP000649829"/>
    </source>
</evidence>
<dbReference type="RefSeq" id="WP_028286309.1">
    <property type="nucleotide sequence ID" value="NZ_BMLF01000001.1"/>
</dbReference>
<dbReference type="Pfam" id="PF02518">
    <property type="entry name" value="HATPase_c"/>
    <property type="match status" value="1"/>
</dbReference>
<dbReference type="PROSITE" id="PS50109">
    <property type="entry name" value="HIS_KIN"/>
    <property type="match status" value="1"/>
</dbReference>
<dbReference type="PANTHER" id="PTHR42878:SF15">
    <property type="entry name" value="BACTERIOPHYTOCHROME"/>
    <property type="match status" value="1"/>
</dbReference>
<reference evidence="6" key="2">
    <citation type="submission" date="2020-09" db="EMBL/GenBank/DDBJ databases">
        <authorList>
            <person name="Sun Q."/>
            <person name="Zhou Y."/>
        </authorList>
    </citation>
    <scope>NUCLEOTIDE SEQUENCE</scope>
    <source>
        <strain evidence="6">CGMCC 1.6293</strain>
    </source>
</reference>
<sequence length="240" mass="26352">MTADAGHLEKAGGAEDSFETYLYLITHDLRACFRALKTIPVWIAEDLNNAEVPAEVYAHLEMLTTQALRGDRMLIDLREFSRVGRLSSPPVTEDIRSIAERCWKALSPPDTVELDLDQAEGAVTLPHEDATRLFSALLENAVKHRDRPEGHVRIVSSSEPDARIRIEDDGPGIAEEYREKAFELLTTLRPRDACEGSGVGLALARKIVEAAGGVIGLEHVRAGRGLCVSIHLPQGEDLVN</sequence>
<dbReference type="GO" id="GO:0030295">
    <property type="term" value="F:protein kinase activator activity"/>
    <property type="evidence" value="ECO:0007669"/>
    <property type="project" value="TreeGrafter"/>
</dbReference>
<dbReference type="EC" id="2.7.13.3" evidence="2"/>
<feature type="domain" description="Histidine kinase" evidence="5">
    <location>
        <begin position="24"/>
        <end position="236"/>
    </location>
</feature>
<dbReference type="InterPro" id="IPR004358">
    <property type="entry name" value="Sig_transdc_His_kin-like_C"/>
</dbReference>
<dbReference type="SMART" id="SM00387">
    <property type="entry name" value="HATPase_c"/>
    <property type="match status" value="1"/>
</dbReference>
<evidence type="ECO:0000259" key="5">
    <source>
        <dbReference type="PROSITE" id="PS50109"/>
    </source>
</evidence>
<accession>A0A917SSA4</accession>
<proteinExistence type="predicted"/>
<dbReference type="PANTHER" id="PTHR42878">
    <property type="entry name" value="TWO-COMPONENT HISTIDINE KINASE"/>
    <property type="match status" value="1"/>
</dbReference>
<dbReference type="SUPFAM" id="SSF55874">
    <property type="entry name" value="ATPase domain of HSP90 chaperone/DNA topoisomerase II/histidine kinase"/>
    <property type="match status" value="1"/>
</dbReference>
<name>A0A917SSA4_9RHOB</name>
<dbReference type="InterPro" id="IPR005467">
    <property type="entry name" value="His_kinase_dom"/>
</dbReference>
<evidence type="ECO:0000256" key="1">
    <source>
        <dbReference type="ARBA" id="ARBA00000085"/>
    </source>
</evidence>
<dbReference type="InterPro" id="IPR036890">
    <property type="entry name" value="HATPase_C_sf"/>
</dbReference>
<evidence type="ECO:0000256" key="4">
    <source>
        <dbReference type="ARBA" id="ARBA00022777"/>
    </source>
</evidence>
<gene>
    <name evidence="6" type="ORF">GCM10011534_14910</name>
</gene>
<reference evidence="6" key="1">
    <citation type="journal article" date="2014" name="Int. J. Syst. Evol. Microbiol.">
        <title>Complete genome sequence of Corynebacterium casei LMG S-19264T (=DSM 44701T), isolated from a smear-ripened cheese.</title>
        <authorList>
            <consortium name="US DOE Joint Genome Institute (JGI-PGF)"/>
            <person name="Walter F."/>
            <person name="Albersmeier A."/>
            <person name="Kalinowski J."/>
            <person name="Ruckert C."/>
        </authorList>
    </citation>
    <scope>NUCLEOTIDE SEQUENCE</scope>
    <source>
        <strain evidence="6">CGMCC 1.6293</strain>
    </source>
</reference>
<keyword evidence="7" id="KW-1185">Reference proteome</keyword>
<dbReference type="GO" id="GO:0000156">
    <property type="term" value="F:phosphorelay response regulator activity"/>
    <property type="evidence" value="ECO:0007669"/>
    <property type="project" value="TreeGrafter"/>
</dbReference>
<dbReference type="PRINTS" id="PR00344">
    <property type="entry name" value="BCTRLSENSOR"/>
</dbReference>
<dbReference type="Gene3D" id="3.30.565.10">
    <property type="entry name" value="Histidine kinase-like ATPase, C-terminal domain"/>
    <property type="match status" value="1"/>
</dbReference>
<keyword evidence="4" id="KW-0418">Kinase</keyword>
<evidence type="ECO:0000256" key="3">
    <source>
        <dbReference type="ARBA" id="ARBA00022679"/>
    </source>
</evidence>
<dbReference type="EMBL" id="BMLF01000001">
    <property type="protein sequence ID" value="GGL93782.1"/>
    <property type="molecule type" value="Genomic_DNA"/>
</dbReference>
<dbReference type="Proteomes" id="UP000649829">
    <property type="component" value="Unassembled WGS sequence"/>
</dbReference>